<comment type="catalytic activity">
    <reaction evidence="12 13">
        <text>tRNA(Phe) + L-phenylalanine + ATP = L-phenylalanyl-tRNA(Phe) + AMP + diphosphate + H(+)</text>
        <dbReference type="Rhea" id="RHEA:19413"/>
        <dbReference type="Rhea" id="RHEA-COMP:9668"/>
        <dbReference type="Rhea" id="RHEA-COMP:9699"/>
        <dbReference type="ChEBI" id="CHEBI:15378"/>
        <dbReference type="ChEBI" id="CHEBI:30616"/>
        <dbReference type="ChEBI" id="CHEBI:33019"/>
        <dbReference type="ChEBI" id="CHEBI:58095"/>
        <dbReference type="ChEBI" id="CHEBI:78442"/>
        <dbReference type="ChEBI" id="CHEBI:78531"/>
        <dbReference type="ChEBI" id="CHEBI:456215"/>
        <dbReference type="EC" id="6.1.1.20"/>
    </reaction>
</comment>
<evidence type="ECO:0000256" key="1">
    <source>
        <dbReference type="ARBA" id="ARBA00004496"/>
    </source>
</evidence>
<accession>A0A455T225</accession>
<evidence type="ECO:0000256" key="6">
    <source>
        <dbReference type="ARBA" id="ARBA00022723"/>
    </source>
</evidence>
<dbReference type="PANTHER" id="PTHR11538:SF41">
    <property type="entry name" value="PHENYLALANINE--TRNA LIGASE, MITOCHONDRIAL"/>
    <property type="match status" value="1"/>
</dbReference>
<gene>
    <name evidence="13 16" type="primary">pheS</name>
    <name evidence="16" type="ORF">KTA_20650</name>
</gene>
<keyword evidence="8 13" id="KW-0067">ATP-binding</keyword>
<dbReference type="InterPro" id="IPR006195">
    <property type="entry name" value="aa-tRNA-synth_II"/>
</dbReference>
<dbReference type="AlphaFoldDB" id="A0A455T225"/>
<evidence type="ECO:0000256" key="13">
    <source>
        <dbReference type="HAMAP-Rule" id="MF_00281"/>
    </source>
</evidence>
<dbReference type="InterPro" id="IPR002319">
    <property type="entry name" value="Phenylalanyl-tRNA_Synthase"/>
</dbReference>
<dbReference type="EC" id="6.1.1.20" evidence="13"/>
<dbReference type="InterPro" id="IPR022911">
    <property type="entry name" value="Phe_tRNA_ligase_alpha1_bac"/>
</dbReference>
<dbReference type="GO" id="GO:0000049">
    <property type="term" value="F:tRNA binding"/>
    <property type="evidence" value="ECO:0007669"/>
    <property type="project" value="InterPro"/>
</dbReference>
<comment type="subunit">
    <text evidence="3 13">Tetramer of two alpha and two beta subunits.</text>
</comment>
<name>A0A455T225_9CHLR</name>
<evidence type="ECO:0000256" key="9">
    <source>
        <dbReference type="ARBA" id="ARBA00022842"/>
    </source>
</evidence>
<dbReference type="SUPFAM" id="SSF55681">
    <property type="entry name" value="Class II aaRS and biotin synthetases"/>
    <property type="match status" value="1"/>
</dbReference>
<dbReference type="InterPro" id="IPR004188">
    <property type="entry name" value="Phe-tRNA_ligase_II_N"/>
</dbReference>
<dbReference type="Gene3D" id="3.30.930.10">
    <property type="entry name" value="Bira Bifunctional Protein, Domain 2"/>
    <property type="match status" value="1"/>
</dbReference>
<dbReference type="InterPro" id="IPR010978">
    <property type="entry name" value="tRNA-bd_arm"/>
</dbReference>
<evidence type="ECO:0000256" key="4">
    <source>
        <dbReference type="ARBA" id="ARBA00022490"/>
    </source>
</evidence>
<evidence type="ECO:0000256" key="8">
    <source>
        <dbReference type="ARBA" id="ARBA00022840"/>
    </source>
</evidence>
<keyword evidence="10 13" id="KW-0648">Protein biosynthesis</keyword>
<evidence type="ECO:0000256" key="2">
    <source>
        <dbReference type="ARBA" id="ARBA00010207"/>
    </source>
</evidence>
<dbReference type="GO" id="GO:0005737">
    <property type="term" value="C:cytoplasm"/>
    <property type="evidence" value="ECO:0007669"/>
    <property type="project" value="UniProtKB-SubCell"/>
</dbReference>
<keyword evidence="4 13" id="KW-0963">Cytoplasm</keyword>
<dbReference type="NCBIfam" id="TIGR00468">
    <property type="entry name" value="pheS"/>
    <property type="match status" value="1"/>
</dbReference>
<reference evidence="16" key="1">
    <citation type="submission" date="2018-12" db="EMBL/GenBank/DDBJ databases">
        <title>Novel natural products biosynthetic potential of the class Ktedonobacteria.</title>
        <authorList>
            <person name="Zheng Y."/>
            <person name="Saitou A."/>
            <person name="Wang C.M."/>
            <person name="Toyoda A."/>
            <person name="Minakuchi Y."/>
            <person name="Sekiguchi Y."/>
            <person name="Ueda K."/>
            <person name="Takano H."/>
            <person name="Sakai Y."/>
            <person name="Yokota A."/>
            <person name="Yabe S."/>
        </authorList>
    </citation>
    <scope>NUCLEOTIDE SEQUENCE</scope>
    <source>
        <strain evidence="16">A3-2</strain>
    </source>
</reference>
<evidence type="ECO:0000256" key="11">
    <source>
        <dbReference type="ARBA" id="ARBA00023146"/>
    </source>
</evidence>
<evidence type="ECO:0000256" key="5">
    <source>
        <dbReference type="ARBA" id="ARBA00022598"/>
    </source>
</evidence>
<keyword evidence="7 13" id="KW-0547">Nucleotide-binding</keyword>
<evidence type="ECO:0000313" key="16">
    <source>
        <dbReference type="EMBL" id="BBH93866.1"/>
    </source>
</evidence>
<comment type="cofactor">
    <cofactor evidence="13">
        <name>Mg(2+)</name>
        <dbReference type="ChEBI" id="CHEBI:18420"/>
    </cofactor>
    <text evidence="13">Binds 2 magnesium ions per tetramer.</text>
</comment>
<keyword evidence="14" id="KW-0175">Coiled coil</keyword>
<dbReference type="EMBL" id="AP019377">
    <property type="protein sequence ID" value="BBH93866.1"/>
    <property type="molecule type" value="Genomic_DNA"/>
</dbReference>
<evidence type="ECO:0000256" key="12">
    <source>
        <dbReference type="ARBA" id="ARBA00049255"/>
    </source>
</evidence>
<dbReference type="InterPro" id="IPR045864">
    <property type="entry name" value="aa-tRNA-synth_II/BPL/LPL"/>
</dbReference>
<organism evidence="16">
    <name type="scientific">Thermogemmatispora argillosa</name>
    <dbReference type="NCBI Taxonomy" id="2045280"/>
    <lineage>
        <taxon>Bacteria</taxon>
        <taxon>Bacillati</taxon>
        <taxon>Chloroflexota</taxon>
        <taxon>Ktedonobacteria</taxon>
        <taxon>Thermogemmatisporales</taxon>
        <taxon>Thermogemmatisporaceae</taxon>
        <taxon>Thermogemmatispora</taxon>
    </lineage>
</organism>
<feature type="binding site" evidence="13">
    <location>
        <position position="265"/>
    </location>
    <ligand>
        <name>Mg(2+)</name>
        <dbReference type="ChEBI" id="CHEBI:18420"/>
        <note>shared with beta subunit</note>
    </ligand>
</feature>
<evidence type="ECO:0000256" key="14">
    <source>
        <dbReference type="SAM" id="Coils"/>
    </source>
</evidence>
<dbReference type="PANTHER" id="PTHR11538">
    <property type="entry name" value="PHENYLALANYL-TRNA SYNTHETASE"/>
    <property type="match status" value="1"/>
</dbReference>
<evidence type="ECO:0000259" key="15">
    <source>
        <dbReference type="PROSITE" id="PS50862"/>
    </source>
</evidence>
<evidence type="ECO:0000256" key="10">
    <source>
        <dbReference type="ARBA" id="ARBA00022917"/>
    </source>
</evidence>
<proteinExistence type="inferred from homology"/>
<dbReference type="FunFam" id="3.30.930.10:FF:000003">
    <property type="entry name" value="Phenylalanine--tRNA ligase alpha subunit"/>
    <property type="match status" value="1"/>
</dbReference>
<dbReference type="SUPFAM" id="SSF46589">
    <property type="entry name" value="tRNA-binding arm"/>
    <property type="match status" value="1"/>
</dbReference>
<feature type="coiled-coil region" evidence="14">
    <location>
        <begin position="71"/>
        <end position="104"/>
    </location>
</feature>
<sequence>MAMIEQLDALLAQLDALQERALRELANINSSAELEDWDVRYLGRHRGELKNFSTLIPKLGKAERPVVGQKINAVKEKLESALEARRQELRERELREALERERLDVTLPGRALPAGHMHPISRTILEVARIFTRMGFQVLQGPEIETDYYNFQALNIPADHPARDMQDTFWIVPGEILLRTQTSPMQIRVMQATRPPVRVIVPGKVFRHEAIDASHEAMFHQIEGLLVDEQCTMADLKGSLARFAREMFGEDRRVRFRGSYFPFTEPSAEVDIDCILCKGSGCRLCKYSGWLEILGSGMVHPRVLREVGYDPRKYRGYAFGMGVERIAMLKYAIGEIRLFSGNDLRFLRQF</sequence>
<comment type="subcellular location">
    <subcellularLocation>
        <location evidence="1 13">Cytoplasm</location>
    </subcellularLocation>
</comment>
<dbReference type="GO" id="GO:0000287">
    <property type="term" value="F:magnesium ion binding"/>
    <property type="evidence" value="ECO:0007669"/>
    <property type="project" value="UniProtKB-UniRule"/>
</dbReference>
<keyword evidence="11 13" id="KW-0030">Aminoacyl-tRNA synthetase</keyword>
<dbReference type="HAMAP" id="MF_00281">
    <property type="entry name" value="Phe_tRNA_synth_alpha1"/>
    <property type="match status" value="1"/>
</dbReference>
<dbReference type="GO" id="GO:0006432">
    <property type="term" value="P:phenylalanyl-tRNA aminoacylation"/>
    <property type="evidence" value="ECO:0007669"/>
    <property type="project" value="UniProtKB-UniRule"/>
</dbReference>
<comment type="similarity">
    <text evidence="2 13">Belongs to the class-II aminoacyl-tRNA synthetase family. Phe-tRNA synthetase alpha subunit type 1 subfamily.</text>
</comment>
<dbReference type="CDD" id="cd00496">
    <property type="entry name" value="PheRS_alpha_core"/>
    <property type="match status" value="1"/>
</dbReference>
<dbReference type="GO" id="GO:0004826">
    <property type="term" value="F:phenylalanine-tRNA ligase activity"/>
    <property type="evidence" value="ECO:0007669"/>
    <property type="project" value="UniProtKB-UniRule"/>
</dbReference>
<keyword evidence="6 13" id="KW-0479">Metal-binding</keyword>
<evidence type="ECO:0000256" key="7">
    <source>
        <dbReference type="ARBA" id="ARBA00022741"/>
    </source>
</evidence>
<keyword evidence="5 13" id="KW-0436">Ligase</keyword>
<protein>
    <recommendedName>
        <fullName evidence="13">Phenylalanine--tRNA ligase alpha subunit</fullName>
        <ecNumber evidence="13">6.1.1.20</ecNumber>
    </recommendedName>
    <alternativeName>
        <fullName evidence="13">Phenylalanyl-tRNA synthetase alpha subunit</fullName>
        <shortName evidence="13">PheRS</shortName>
    </alternativeName>
</protein>
<feature type="domain" description="Aminoacyl-transfer RNA synthetases class-II family profile" evidence="15">
    <location>
        <begin position="129"/>
        <end position="349"/>
    </location>
</feature>
<dbReference type="Pfam" id="PF02912">
    <property type="entry name" value="Phe_tRNA-synt_N"/>
    <property type="match status" value="1"/>
</dbReference>
<dbReference type="GO" id="GO:0005524">
    <property type="term" value="F:ATP binding"/>
    <property type="evidence" value="ECO:0007669"/>
    <property type="project" value="UniProtKB-UniRule"/>
</dbReference>
<evidence type="ECO:0000256" key="3">
    <source>
        <dbReference type="ARBA" id="ARBA00011209"/>
    </source>
</evidence>
<dbReference type="Pfam" id="PF01409">
    <property type="entry name" value="tRNA-synt_2d"/>
    <property type="match status" value="1"/>
</dbReference>
<dbReference type="PROSITE" id="PS50862">
    <property type="entry name" value="AA_TRNA_LIGASE_II"/>
    <property type="match status" value="1"/>
</dbReference>
<dbReference type="InterPro" id="IPR004529">
    <property type="entry name" value="Phe-tRNA-synth_IIc_asu"/>
</dbReference>
<keyword evidence="9 13" id="KW-0460">Magnesium</keyword>